<keyword evidence="7" id="KW-0003">3Fe-4S</keyword>
<comment type="cofactor">
    <cofactor evidence="1">
        <name>[3Fe-4S] cluster</name>
        <dbReference type="ChEBI" id="CHEBI:21137"/>
    </cofactor>
</comment>
<evidence type="ECO:0000313" key="9">
    <source>
        <dbReference type="EMBL" id="MBQ0850779.1"/>
    </source>
</evidence>
<dbReference type="GO" id="GO:0005506">
    <property type="term" value="F:iron ion binding"/>
    <property type="evidence" value="ECO:0007669"/>
    <property type="project" value="UniProtKB-UniRule"/>
</dbReference>
<organism evidence="9 10">
    <name type="scientific">Streptomyces liliiviolaceus</name>
    <dbReference type="NCBI Taxonomy" id="2823109"/>
    <lineage>
        <taxon>Bacteria</taxon>
        <taxon>Bacillati</taxon>
        <taxon>Actinomycetota</taxon>
        <taxon>Actinomycetes</taxon>
        <taxon>Kitasatosporales</taxon>
        <taxon>Streptomycetaceae</taxon>
        <taxon>Streptomyces</taxon>
    </lineage>
</organism>
<dbReference type="AlphaFoldDB" id="A0A940Y556"/>
<keyword evidence="10" id="KW-1185">Reference proteome</keyword>
<dbReference type="Gene3D" id="3.30.70.20">
    <property type="match status" value="1"/>
</dbReference>
<evidence type="ECO:0000256" key="8">
    <source>
        <dbReference type="RuleBase" id="RU368020"/>
    </source>
</evidence>
<evidence type="ECO:0000256" key="6">
    <source>
        <dbReference type="ARBA" id="ARBA00023014"/>
    </source>
</evidence>
<keyword evidence="6 8" id="KW-0411">Iron-sulfur</keyword>
<keyword evidence="3 8" id="KW-0479">Metal-binding</keyword>
<dbReference type="GO" id="GO:0051538">
    <property type="term" value="F:3 iron, 4 sulfur cluster binding"/>
    <property type="evidence" value="ECO:0007669"/>
    <property type="project" value="UniProtKB-KW"/>
</dbReference>
<dbReference type="GO" id="GO:0009055">
    <property type="term" value="F:electron transfer activity"/>
    <property type="evidence" value="ECO:0007669"/>
    <property type="project" value="UniProtKB-UniRule"/>
</dbReference>
<dbReference type="EMBL" id="JAGPYQ010000001">
    <property type="protein sequence ID" value="MBQ0850779.1"/>
    <property type="molecule type" value="Genomic_DNA"/>
</dbReference>
<accession>A0A940Y556</accession>
<evidence type="ECO:0000256" key="2">
    <source>
        <dbReference type="ARBA" id="ARBA00022448"/>
    </source>
</evidence>
<evidence type="ECO:0000256" key="1">
    <source>
        <dbReference type="ARBA" id="ARBA00001927"/>
    </source>
</evidence>
<evidence type="ECO:0000256" key="5">
    <source>
        <dbReference type="ARBA" id="ARBA00023004"/>
    </source>
</evidence>
<dbReference type="SUPFAM" id="SSF54862">
    <property type="entry name" value="4Fe-4S ferredoxins"/>
    <property type="match status" value="1"/>
</dbReference>
<protein>
    <recommendedName>
        <fullName evidence="8">Ferredoxin</fullName>
    </recommendedName>
</protein>
<keyword evidence="2 8" id="KW-0813">Transport</keyword>
<proteinExistence type="predicted"/>
<name>A0A940Y556_9ACTN</name>
<dbReference type="PRINTS" id="PR00352">
    <property type="entry name" value="3FE4SFRDOXIN"/>
</dbReference>
<dbReference type="InterPro" id="IPR051269">
    <property type="entry name" value="Fe-S_cluster_ET"/>
</dbReference>
<dbReference type="Proteomes" id="UP000677413">
    <property type="component" value="Unassembled WGS sequence"/>
</dbReference>
<comment type="caution">
    <text evidence="9">The sequence shown here is derived from an EMBL/GenBank/DDBJ whole genome shotgun (WGS) entry which is preliminary data.</text>
</comment>
<keyword evidence="5 8" id="KW-0408">Iron</keyword>
<evidence type="ECO:0000256" key="4">
    <source>
        <dbReference type="ARBA" id="ARBA00022982"/>
    </source>
</evidence>
<gene>
    <name evidence="9" type="ORF">J8N05_21690</name>
</gene>
<sequence length="63" mass="6650">MKIHVDRELCEGNSVCVALAPALFDLDDDNMAVPLAENPEGEALAEAERAANGCPREAIVLDG</sequence>
<comment type="function">
    <text evidence="8">Ferredoxins are iron-sulfur proteins that transfer electrons in a wide variety of metabolic reactions.</text>
</comment>
<dbReference type="PANTHER" id="PTHR36923">
    <property type="entry name" value="FERREDOXIN"/>
    <property type="match status" value="1"/>
</dbReference>
<dbReference type="RefSeq" id="WP_210885067.1">
    <property type="nucleotide sequence ID" value="NZ_JAGPYQ010000001.1"/>
</dbReference>
<reference evidence="9 10" key="1">
    <citation type="submission" date="2021-04" db="EMBL/GenBank/DDBJ databases">
        <authorList>
            <person name="Tang X."/>
            <person name="Zhou X."/>
            <person name="Chen X."/>
            <person name="Cernava T."/>
            <person name="Zhang C."/>
        </authorList>
    </citation>
    <scope>NUCLEOTIDE SEQUENCE [LARGE SCALE GENOMIC DNA]</scope>
    <source>
        <strain evidence="9 10">BH-SS-21</strain>
    </source>
</reference>
<evidence type="ECO:0000256" key="3">
    <source>
        <dbReference type="ARBA" id="ARBA00022723"/>
    </source>
</evidence>
<keyword evidence="4 8" id="KW-0249">Electron transport</keyword>
<dbReference type="PANTHER" id="PTHR36923:SF3">
    <property type="entry name" value="FERREDOXIN"/>
    <property type="match status" value="1"/>
</dbReference>
<evidence type="ECO:0000313" key="10">
    <source>
        <dbReference type="Proteomes" id="UP000677413"/>
    </source>
</evidence>
<dbReference type="InterPro" id="IPR001080">
    <property type="entry name" value="3Fe4S_ferredoxin"/>
</dbReference>
<evidence type="ECO:0000256" key="7">
    <source>
        <dbReference type="ARBA" id="ARBA00023291"/>
    </source>
</evidence>
<dbReference type="Pfam" id="PF13459">
    <property type="entry name" value="Fer4_15"/>
    <property type="match status" value="1"/>
</dbReference>